<reference evidence="3 4" key="1">
    <citation type="submission" date="2016-03" db="EMBL/GenBank/DDBJ databases">
        <authorList>
            <person name="Ploux O."/>
        </authorList>
    </citation>
    <scope>NUCLEOTIDE SEQUENCE [LARGE SCALE GENOMIC DNA]</scope>
    <source>
        <strain evidence="3 4">UAMH 11012</strain>
    </source>
</reference>
<organism evidence="3 4">
    <name type="scientific">Phialocephala subalpina</name>
    <dbReference type="NCBI Taxonomy" id="576137"/>
    <lineage>
        <taxon>Eukaryota</taxon>
        <taxon>Fungi</taxon>
        <taxon>Dikarya</taxon>
        <taxon>Ascomycota</taxon>
        <taxon>Pezizomycotina</taxon>
        <taxon>Leotiomycetes</taxon>
        <taxon>Helotiales</taxon>
        <taxon>Mollisiaceae</taxon>
        <taxon>Phialocephala</taxon>
        <taxon>Phialocephala fortinii species complex</taxon>
    </lineage>
</organism>
<dbReference type="PANTHER" id="PTHR35204">
    <property type="entry name" value="YALI0A21131P"/>
    <property type="match status" value="1"/>
</dbReference>
<dbReference type="STRING" id="576137.A0A1L7XU32"/>
<proteinExistence type="predicted"/>
<dbReference type="AlphaFoldDB" id="A0A1L7XU32"/>
<dbReference type="InterPro" id="IPR038921">
    <property type="entry name" value="YOR389W-like"/>
</dbReference>
<accession>A0A1L7XU32</accession>
<evidence type="ECO:0000313" key="3">
    <source>
        <dbReference type="EMBL" id="CZR68515.1"/>
    </source>
</evidence>
<gene>
    <name evidence="3" type="ORF">PAC_18414</name>
</gene>
<evidence type="ECO:0000256" key="1">
    <source>
        <dbReference type="SAM" id="MobiDB-lite"/>
    </source>
</evidence>
<dbReference type="OrthoDB" id="10261782at2759"/>
<protein>
    <submittedName>
        <fullName evidence="3">Related to Expression is GCR1 dependent</fullName>
    </submittedName>
</protein>
<dbReference type="Proteomes" id="UP000184330">
    <property type="component" value="Unassembled WGS sequence"/>
</dbReference>
<sequence>MALRFILAASALILHVIAAPPQAQAPLFPYAKAVGSRGPSLESARANAPHIFNALHSSMRQWGSSLNHNGMSLFPARIPNNTHLYHGTHIPNAVKGMEWLAFEIEHAEMFARAFPGRRPGRRPGKPGDPERPERPERPGEPGEGPPTPPFELTWGETVDGIQSMDDDDDEPDFSRGYLHIYRTIRPLTNLVYIDGMSAGKTMMGTLDTQDYLLRNITDGDDSPAFNDFRRGQDLCDLGAKWGIEGFVRMEMGFEIIFCEFSDGLILESAYERPSGKNQSFERMPQLEVLRGASMRYPGITAQRLRLDYSGMVSAYWYDLNMTNPDPERADLPRLPASDVEGLGNMKADFMALFEESSSRSDVGNDWQGVTDMIITRYSDRLQLMAGNDTSRDTILSDIAVLLNLYIDYGNFDVPTAIEKCSAHYLIAAVPESTADHMIHEALLTVMNEICSTLFYVRHLILVGEDETDRSALEESKLALKSLIAYLDWTTSKECGKCGYDEICFVAIWPWGSMEDHKHPSCMKDEVLSRRQGYWDMWGLRPRPPPGNETGSAADGLW</sequence>
<feature type="region of interest" description="Disordered" evidence="1">
    <location>
        <begin position="113"/>
        <end position="154"/>
    </location>
</feature>
<evidence type="ECO:0000313" key="4">
    <source>
        <dbReference type="Proteomes" id="UP000184330"/>
    </source>
</evidence>
<dbReference type="EMBL" id="FJOG01000056">
    <property type="protein sequence ID" value="CZR68515.1"/>
    <property type="molecule type" value="Genomic_DNA"/>
</dbReference>
<feature type="chain" id="PRO_5013132160" evidence="2">
    <location>
        <begin position="19"/>
        <end position="557"/>
    </location>
</feature>
<keyword evidence="4" id="KW-1185">Reference proteome</keyword>
<feature type="compositionally biased region" description="Basic and acidic residues" evidence="1">
    <location>
        <begin position="125"/>
        <end position="140"/>
    </location>
</feature>
<keyword evidence="2" id="KW-0732">Signal</keyword>
<name>A0A1L7XU32_9HELO</name>
<evidence type="ECO:0000256" key="2">
    <source>
        <dbReference type="SAM" id="SignalP"/>
    </source>
</evidence>
<dbReference type="PANTHER" id="PTHR35204:SF1">
    <property type="entry name" value="ENTEROTOXIN"/>
    <property type="match status" value="1"/>
</dbReference>
<feature type="signal peptide" evidence="2">
    <location>
        <begin position="1"/>
        <end position="18"/>
    </location>
</feature>